<dbReference type="Pfam" id="PF13181">
    <property type="entry name" value="TPR_8"/>
    <property type="match status" value="1"/>
</dbReference>
<reference evidence="4" key="1">
    <citation type="journal article" date="2023" name="Nat. Commun.">
        <title>Diploid and tetraploid genomes of Acorus and the evolution of monocots.</title>
        <authorList>
            <person name="Ma L."/>
            <person name="Liu K.W."/>
            <person name="Li Z."/>
            <person name="Hsiao Y.Y."/>
            <person name="Qi Y."/>
            <person name="Fu T."/>
            <person name="Tang G.D."/>
            <person name="Zhang D."/>
            <person name="Sun W.H."/>
            <person name="Liu D.K."/>
            <person name="Li Y."/>
            <person name="Chen G.Z."/>
            <person name="Liu X.D."/>
            <person name="Liao X.Y."/>
            <person name="Jiang Y.T."/>
            <person name="Yu X."/>
            <person name="Hao Y."/>
            <person name="Huang J."/>
            <person name="Zhao X.W."/>
            <person name="Ke S."/>
            <person name="Chen Y.Y."/>
            <person name="Wu W.L."/>
            <person name="Hsu J.L."/>
            <person name="Lin Y.F."/>
            <person name="Huang M.D."/>
            <person name="Li C.Y."/>
            <person name="Huang L."/>
            <person name="Wang Z.W."/>
            <person name="Zhao X."/>
            <person name="Zhong W.Y."/>
            <person name="Peng D.H."/>
            <person name="Ahmad S."/>
            <person name="Lan S."/>
            <person name="Zhang J.S."/>
            <person name="Tsai W.C."/>
            <person name="Van de Peer Y."/>
            <person name="Liu Z.J."/>
        </authorList>
    </citation>
    <scope>NUCLEOTIDE SEQUENCE</scope>
    <source>
        <strain evidence="4">CP</strain>
    </source>
</reference>
<dbReference type="Gene3D" id="1.25.40.10">
    <property type="entry name" value="Tetratricopeptide repeat domain"/>
    <property type="match status" value="1"/>
</dbReference>
<gene>
    <name evidence="4" type="ORF">QJS10_CPB04g00990</name>
</gene>
<dbReference type="Pfam" id="PF13877">
    <property type="entry name" value="RPAP3_C"/>
    <property type="match status" value="1"/>
</dbReference>
<dbReference type="SUPFAM" id="SSF48452">
    <property type="entry name" value="TPR-like"/>
    <property type="match status" value="1"/>
</dbReference>
<evidence type="ECO:0000313" key="4">
    <source>
        <dbReference type="EMBL" id="KAK1318547.1"/>
    </source>
</evidence>
<name>A0AAV9F1V5_ACOCL</name>
<sequence>MAGASRDRSLDFLDNLKEWEYSLNQKDTKSSGRARAAEKSVTSSQKMEKSSQGKGPLRKISPDVVTKQSGSYLRNLDTVSGLSTSTFDEEGVPDAASEKELGNEYFKHKKFKEAIDCYSRSIALSPTCVAFANRAMAYLKIRRFEEAESDCTEALNLDDRYVKAYSRRATARKELGKLQLSLEDSEFALRLEPNNQELKRLHVETKILYDKEMMGKIRVALKKETDKIYGMGDSDLKAKADIQGAHSVSSISGKTGVVEVKPGDENLLKNNGKALNKSSIIEEMHTRSAGPGNRNGNQRFDGSEKGAPSLYALNSKEVDRKLKMETSVQELASQAASRALTAAAKNITAPRSAYEFEVYWRGLSDDPASQARLLKTIDPASLPQLFKNALSAPMLVNIVKCAANFFMEEMDLAVSILDNLAKVARFDVIIMCLSAADQADLHRIWNEVFDNTSIPMEHAEKLNRLQPRYCPRK</sequence>
<dbReference type="AlphaFoldDB" id="A0AAV9F1V5"/>
<dbReference type="PROSITE" id="PS50005">
    <property type="entry name" value="TPR"/>
    <property type="match status" value="1"/>
</dbReference>
<dbReference type="PANTHER" id="PTHR47329">
    <property type="entry name" value="OS05G0129900 PROTEIN"/>
    <property type="match status" value="1"/>
</dbReference>
<feature type="repeat" description="TPR" evidence="1">
    <location>
        <begin position="95"/>
        <end position="128"/>
    </location>
</feature>
<organism evidence="4 5">
    <name type="scientific">Acorus calamus</name>
    <name type="common">Sweet flag</name>
    <dbReference type="NCBI Taxonomy" id="4465"/>
    <lineage>
        <taxon>Eukaryota</taxon>
        <taxon>Viridiplantae</taxon>
        <taxon>Streptophyta</taxon>
        <taxon>Embryophyta</taxon>
        <taxon>Tracheophyta</taxon>
        <taxon>Spermatophyta</taxon>
        <taxon>Magnoliopsida</taxon>
        <taxon>Liliopsida</taxon>
        <taxon>Acoraceae</taxon>
        <taxon>Acorus</taxon>
    </lineage>
</organism>
<feature type="region of interest" description="Disordered" evidence="2">
    <location>
        <begin position="24"/>
        <end position="61"/>
    </location>
</feature>
<evidence type="ECO:0000313" key="5">
    <source>
        <dbReference type="Proteomes" id="UP001180020"/>
    </source>
</evidence>
<dbReference type="SMART" id="SM00028">
    <property type="entry name" value="TPR"/>
    <property type="match status" value="3"/>
</dbReference>
<feature type="region of interest" description="Disordered" evidence="2">
    <location>
        <begin position="286"/>
        <end position="307"/>
    </location>
</feature>
<dbReference type="InterPro" id="IPR019734">
    <property type="entry name" value="TPR_rpt"/>
</dbReference>
<dbReference type="InterPro" id="IPR011990">
    <property type="entry name" value="TPR-like_helical_dom_sf"/>
</dbReference>
<dbReference type="Pfam" id="PF00515">
    <property type="entry name" value="TPR_1"/>
    <property type="match status" value="1"/>
</dbReference>
<keyword evidence="5" id="KW-1185">Reference proteome</keyword>
<protein>
    <recommendedName>
        <fullName evidence="3">RNA-polymerase II-associated protein 3-like C-terminal domain-containing protein</fullName>
    </recommendedName>
</protein>
<proteinExistence type="predicted"/>
<comment type="caution">
    <text evidence="4">The sequence shown here is derived from an EMBL/GenBank/DDBJ whole genome shotgun (WGS) entry which is preliminary data.</text>
</comment>
<dbReference type="EMBL" id="JAUJYO010000004">
    <property type="protein sequence ID" value="KAK1318547.1"/>
    <property type="molecule type" value="Genomic_DNA"/>
</dbReference>
<keyword evidence="1" id="KW-0802">TPR repeat</keyword>
<dbReference type="Proteomes" id="UP001180020">
    <property type="component" value="Unassembled WGS sequence"/>
</dbReference>
<dbReference type="PANTHER" id="PTHR47329:SF1">
    <property type="entry name" value="OS05G0129900 PROTEIN"/>
    <property type="match status" value="1"/>
</dbReference>
<feature type="compositionally biased region" description="Basic and acidic residues" evidence="2">
    <location>
        <begin position="24"/>
        <end position="38"/>
    </location>
</feature>
<dbReference type="InterPro" id="IPR025986">
    <property type="entry name" value="RPAP3-like_C"/>
</dbReference>
<accession>A0AAV9F1V5</accession>
<evidence type="ECO:0000259" key="3">
    <source>
        <dbReference type="Pfam" id="PF13877"/>
    </source>
</evidence>
<feature type="domain" description="RNA-polymerase II-associated protein 3-like C-terminal" evidence="3">
    <location>
        <begin position="349"/>
        <end position="437"/>
    </location>
</feature>
<evidence type="ECO:0000256" key="1">
    <source>
        <dbReference type="PROSITE-ProRule" id="PRU00339"/>
    </source>
</evidence>
<reference evidence="4" key="2">
    <citation type="submission" date="2023-06" db="EMBL/GenBank/DDBJ databases">
        <authorList>
            <person name="Ma L."/>
            <person name="Liu K.-W."/>
            <person name="Li Z."/>
            <person name="Hsiao Y.-Y."/>
            <person name="Qi Y."/>
            <person name="Fu T."/>
            <person name="Tang G."/>
            <person name="Zhang D."/>
            <person name="Sun W.-H."/>
            <person name="Liu D.-K."/>
            <person name="Li Y."/>
            <person name="Chen G.-Z."/>
            <person name="Liu X.-D."/>
            <person name="Liao X.-Y."/>
            <person name="Jiang Y.-T."/>
            <person name="Yu X."/>
            <person name="Hao Y."/>
            <person name="Huang J."/>
            <person name="Zhao X.-W."/>
            <person name="Ke S."/>
            <person name="Chen Y.-Y."/>
            <person name="Wu W.-L."/>
            <person name="Hsu J.-L."/>
            <person name="Lin Y.-F."/>
            <person name="Huang M.-D."/>
            <person name="Li C.-Y."/>
            <person name="Huang L."/>
            <person name="Wang Z.-W."/>
            <person name="Zhao X."/>
            <person name="Zhong W.-Y."/>
            <person name="Peng D.-H."/>
            <person name="Ahmad S."/>
            <person name="Lan S."/>
            <person name="Zhang J.-S."/>
            <person name="Tsai W.-C."/>
            <person name="Van De Peer Y."/>
            <person name="Liu Z.-J."/>
        </authorList>
    </citation>
    <scope>NUCLEOTIDE SEQUENCE</scope>
    <source>
        <strain evidence="4">CP</strain>
        <tissue evidence="4">Leaves</tissue>
    </source>
</reference>
<evidence type="ECO:0000256" key="2">
    <source>
        <dbReference type="SAM" id="MobiDB-lite"/>
    </source>
</evidence>